<organism evidence="2">
    <name type="scientific">bioreactor metagenome</name>
    <dbReference type="NCBI Taxonomy" id="1076179"/>
    <lineage>
        <taxon>unclassified sequences</taxon>
        <taxon>metagenomes</taxon>
        <taxon>ecological metagenomes</taxon>
    </lineage>
</organism>
<comment type="caution">
    <text evidence="2">The sequence shown here is derived from an EMBL/GenBank/DDBJ whole genome shotgun (WGS) entry which is preliminary data.</text>
</comment>
<proteinExistence type="predicted"/>
<feature type="transmembrane region" description="Helical" evidence="1">
    <location>
        <begin position="21"/>
        <end position="41"/>
    </location>
</feature>
<sequence length="268" mass="30465">MRRKPSMFSRNYRNQLRKRRLRYATVISVIVVLLLVGLFSGKIMGGVSNIKASLTTIFSKETSKDKSKTENVEENNINENSSNADVEVKPAVEEEQVSLTLNENQNITIIYKTNNDKKEIKEVKGSGNISYNISPSKEKVVILDNTTQDMYIADLNKTLTNLSKTEYISTKKEVFKKETVMKQFKNYVWAEKPTFIDDTHIAYSSNLPWINDSGTKYLWIIDTTTGQHKSNTKVKGSNFQFADVNTKGLTLIIDNTTMYIDNSGNVVM</sequence>
<dbReference type="AlphaFoldDB" id="A0A645ABF3"/>
<gene>
    <name evidence="2" type="ORF">SDC9_97086</name>
</gene>
<evidence type="ECO:0000256" key="1">
    <source>
        <dbReference type="SAM" id="Phobius"/>
    </source>
</evidence>
<keyword evidence="1" id="KW-1133">Transmembrane helix</keyword>
<evidence type="ECO:0000313" key="2">
    <source>
        <dbReference type="EMBL" id="MPM50347.1"/>
    </source>
</evidence>
<accession>A0A645ABF3</accession>
<reference evidence="2" key="1">
    <citation type="submission" date="2019-08" db="EMBL/GenBank/DDBJ databases">
        <authorList>
            <person name="Kucharzyk K."/>
            <person name="Murdoch R.W."/>
            <person name="Higgins S."/>
            <person name="Loffler F."/>
        </authorList>
    </citation>
    <scope>NUCLEOTIDE SEQUENCE</scope>
</reference>
<protein>
    <submittedName>
        <fullName evidence="2">Uncharacterized protein</fullName>
    </submittedName>
</protein>
<name>A0A645ABF3_9ZZZZ</name>
<keyword evidence="1" id="KW-0812">Transmembrane</keyword>
<keyword evidence="1" id="KW-0472">Membrane</keyword>
<dbReference type="EMBL" id="VSSQ01012928">
    <property type="protein sequence ID" value="MPM50347.1"/>
    <property type="molecule type" value="Genomic_DNA"/>
</dbReference>